<dbReference type="EMBL" id="KK198757">
    <property type="protein sequence ID" value="KCW74808.1"/>
    <property type="molecule type" value="Genomic_DNA"/>
</dbReference>
<accession>A0A059C8L7</accession>
<dbReference type="AlphaFoldDB" id="A0A059C8L7"/>
<protein>
    <submittedName>
        <fullName evidence="1">Uncharacterized protein</fullName>
    </submittedName>
</protein>
<evidence type="ECO:0000313" key="1">
    <source>
        <dbReference type="EMBL" id="KCW74808.1"/>
    </source>
</evidence>
<gene>
    <name evidence="1" type="ORF">EUGRSUZ_E03539</name>
</gene>
<dbReference type="InParanoid" id="A0A059C8L7"/>
<reference evidence="1" key="1">
    <citation type="submission" date="2013-07" db="EMBL/GenBank/DDBJ databases">
        <title>The genome of Eucalyptus grandis.</title>
        <authorList>
            <person name="Schmutz J."/>
            <person name="Hayes R."/>
            <person name="Myburg A."/>
            <person name="Tuskan G."/>
            <person name="Grattapaglia D."/>
            <person name="Rokhsar D.S."/>
        </authorList>
    </citation>
    <scope>NUCLEOTIDE SEQUENCE</scope>
    <source>
        <tissue evidence="1">Leaf extractions</tissue>
    </source>
</reference>
<dbReference type="Gramene" id="KCW74808">
    <property type="protein sequence ID" value="KCW74808"/>
    <property type="gene ID" value="EUGRSUZ_E03539"/>
</dbReference>
<proteinExistence type="predicted"/>
<organism evidence="1">
    <name type="scientific">Eucalyptus grandis</name>
    <name type="common">Flooded gum</name>
    <dbReference type="NCBI Taxonomy" id="71139"/>
    <lineage>
        <taxon>Eukaryota</taxon>
        <taxon>Viridiplantae</taxon>
        <taxon>Streptophyta</taxon>
        <taxon>Embryophyta</taxon>
        <taxon>Tracheophyta</taxon>
        <taxon>Spermatophyta</taxon>
        <taxon>Magnoliopsida</taxon>
        <taxon>eudicotyledons</taxon>
        <taxon>Gunneridae</taxon>
        <taxon>Pentapetalae</taxon>
        <taxon>rosids</taxon>
        <taxon>malvids</taxon>
        <taxon>Myrtales</taxon>
        <taxon>Myrtaceae</taxon>
        <taxon>Myrtoideae</taxon>
        <taxon>Eucalypteae</taxon>
        <taxon>Eucalyptus</taxon>
    </lineage>
</organism>
<sequence>MEKDSENEKRKMTDRLFHRHSTTYLQALVIFSREKSSEADRISTLSCIMMQTWCQEKLSGSLCIMFKGIKAKSMAPREYLHSSS</sequence>
<name>A0A059C8L7_EUCGR</name>